<feature type="transmembrane region" description="Helical" evidence="1">
    <location>
        <begin position="289"/>
        <end position="313"/>
    </location>
</feature>
<evidence type="ECO:0000313" key="2">
    <source>
        <dbReference type="EMBL" id="EQD50966.1"/>
    </source>
</evidence>
<name>T0ZRP8_9ZZZZ</name>
<feature type="transmembrane region" description="Helical" evidence="1">
    <location>
        <begin position="221"/>
        <end position="241"/>
    </location>
</feature>
<feature type="transmembrane region" description="Helical" evidence="1">
    <location>
        <begin position="261"/>
        <end position="283"/>
    </location>
</feature>
<feature type="non-terminal residue" evidence="2">
    <location>
        <position position="321"/>
    </location>
</feature>
<reference evidence="2" key="1">
    <citation type="submission" date="2013-08" db="EMBL/GenBank/DDBJ databases">
        <authorList>
            <person name="Mendez C."/>
            <person name="Richter M."/>
            <person name="Ferrer M."/>
            <person name="Sanchez J."/>
        </authorList>
    </citation>
    <scope>NUCLEOTIDE SEQUENCE</scope>
</reference>
<keyword evidence="1" id="KW-0472">Membrane</keyword>
<keyword evidence="1" id="KW-1133">Transmembrane helix</keyword>
<organism evidence="2">
    <name type="scientific">mine drainage metagenome</name>
    <dbReference type="NCBI Taxonomy" id="410659"/>
    <lineage>
        <taxon>unclassified sequences</taxon>
        <taxon>metagenomes</taxon>
        <taxon>ecological metagenomes</taxon>
    </lineage>
</organism>
<evidence type="ECO:0000256" key="1">
    <source>
        <dbReference type="SAM" id="Phobius"/>
    </source>
</evidence>
<proteinExistence type="predicted"/>
<protein>
    <submittedName>
        <fullName evidence="2">RDD domain-containing protein</fullName>
    </submittedName>
</protein>
<keyword evidence="1" id="KW-0812">Transmembrane</keyword>
<accession>T0ZRP8</accession>
<comment type="caution">
    <text evidence="2">The sequence shown here is derived from an EMBL/GenBank/DDBJ whole genome shotgun (WGS) entry which is preliminary data.</text>
</comment>
<dbReference type="EMBL" id="AUZX01009700">
    <property type="protein sequence ID" value="EQD50966.1"/>
    <property type="molecule type" value="Genomic_DNA"/>
</dbReference>
<gene>
    <name evidence="2" type="ORF">B1A_13266</name>
</gene>
<sequence length="321" mass="33638">MKQILRWAMTGALLAGLCACIAPAAAHDTRRVEVGSTGIDIRGGGGHVVIGNGGIRITDHSKSIVIAKQQSRCPSGQEIVEVGHNARLPAGRAACDVVTVFGNSSVHGTVSDSVVAVMGRTRVDGNVANSVVTVFGNGHINGSVGGNVVTIFGNLRLGPKAIVQGQTVSLFGSYERNPSAVVQGGTVRLMSGIFHFTDALQGWGEHCLLFGRLLAPRLDVLWAWGVALGLLAIYLLVAALFRDGLRHCVRTLEEHPGPSILTALAMVLLTPILMLVLMVALTVTVVGIIFVPLLWIGLLCAGIFGRVVTLAWLGGRILRGA</sequence>
<dbReference type="PROSITE" id="PS51257">
    <property type="entry name" value="PROKAR_LIPOPROTEIN"/>
    <property type="match status" value="1"/>
</dbReference>
<dbReference type="AlphaFoldDB" id="T0ZRP8"/>
<reference evidence="2" key="2">
    <citation type="journal article" date="2014" name="ISME J.">
        <title>Microbial stratification in low pH oxic and suboxic macroscopic growths along an acid mine drainage.</title>
        <authorList>
            <person name="Mendez-Garcia C."/>
            <person name="Mesa V."/>
            <person name="Sprenger R.R."/>
            <person name="Richter M."/>
            <person name="Diez M.S."/>
            <person name="Solano J."/>
            <person name="Bargiela R."/>
            <person name="Golyshina O.V."/>
            <person name="Manteca A."/>
            <person name="Ramos J.L."/>
            <person name="Gallego J.R."/>
            <person name="Llorente I."/>
            <person name="Martins Dos Santos V.A."/>
            <person name="Jensen O.N."/>
            <person name="Pelaez A.I."/>
            <person name="Sanchez J."/>
            <person name="Ferrer M."/>
        </authorList>
    </citation>
    <scope>NUCLEOTIDE SEQUENCE</scope>
</reference>